<evidence type="ECO:0000313" key="1">
    <source>
        <dbReference type="EMBL" id="KAJ8886604.1"/>
    </source>
</evidence>
<gene>
    <name evidence="1" type="ORF">PR048_012816</name>
</gene>
<keyword evidence="2" id="KW-1185">Reference proteome</keyword>
<dbReference type="EMBL" id="JARBHB010000004">
    <property type="protein sequence ID" value="KAJ8886604.1"/>
    <property type="molecule type" value="Genomic_DNA"/>
</dbReference>
<name>A0ABQ9HQF3_9NEOP</name>
<reference evidence="1 2" key="1">
    <citation type="submission" date="2023-02" db="EMBL/GenBank/DDBJ databases">
        <title>LHISI_Scaffold_Assembly.</title>
        <authorList>
            <person name="Stuart O.P."/>
            <person name="Cleave R."/>
            <person name="Magrath M.J.L."/>
            <person name="Mikheyev A.S."/>
        </authorList>
    </citation>
    <scope>NUCLEOTIDE SEQUENCE [LARGE SCALE GENOMIC DNA]</scope>
    <source>
        <strain evidence="1">Daus_M_001</strain>
        <tissue evidence="1">Leg muscle</tissue>
    </source>
</reference>
<proteinExistence type="predicted"/>
<organism evidence="1 2">
    <name type="scientific">Dryococelus australis</name>
    <dbReference type="NCBI Taxonomy" id="614101"/>
    <lineage>
        <taxon>Eukaryota</taxon>
        <taxon>Metazoa</taxon>
        <taxon>Ecdysozoa</taxon>
        <taxon>Arthropoda</taxon>
        <taxon>Hexapoda</taxon>
        <taxon>Insecta</taxon>
        <taxon>Pterygota</taxon>
        <taxon>Neoptera</taxon>
        <taxon>Polyneoptera</taxon>
        <taxon>Phasmatodea</taxon>
        <taxon>Verophasmatodea</taxon>
        <taxon>Anareolatae</taxon>
        <taxon>Phasmatidae</taxon>
        <taxon>Eurycanthinae</taxon>
        <taxon>Dryococelus</taxon>
    </lineage>
</organism>
<evidence type="ECO:0000313" key="2">
    <source>
        <dbReference type="Proteomes" id="UP001159363"/>
    </source>
</evidence>
<comment type="caution">
    <text evidence="1">The sequence shown here is derived from an EMBL/GenBank/DDBJ whole genome shotgun (WGS) entry which is preliminary data.</text>
</comment>
<sequence>MYQLCAVSAFNICSHQHKSQSLQCGVWKTIVNSLQPHQEHSRYHRGICLLEQPIAKEGPGPYQILEVKSIVTLKLQLTLRTIVVQTKRVKPYVNSGLPLANIIDETDWPLGRPRTK</sequence>
<accession>A0ABQ9HQF3</accession>
<dbReference type="Proteomes" id="UP001159363">
    <property type="component" value="Chromosome X"/>
</dbReference>
<protein>
    <submittedName>
        <fullName evidence="1">Uncharacterized protein</fullName>
    </submittedName>
</protein>